<sequence>MSSVVSPSHAVAHRPPSIEVCEARIAQPLTQPRRRTSSTVRQSLRSPAAPAPPQPESHIRTQPEQPCPCLRPGARPAFSSPREADPTRALLREPIASHASAYIVAESHARATCQVILHARAACPSRFLLSSRFALGLRCWESVTLRLGLVEQISRHDSSDSTGSSQPDCLSVSSGYATDQFVLGVPLGHRRPDFVPTGSHVARVRERVSSWERLQTPTSNANRTSQEAYDRWVKANEKARVYILSNMSDVLAKKHESLATTKEIMDELTAMFGQPEWSLRHEAIKYIYTKRMKEGTSVREYVLDMMMHFTITEVNGGAIDEANQVSFILKSLPKSFISFQTNVSLNKIEFNLTTLLNELQRFQTLTMERTLVEKLPKVPCREKDREGNARKIVLGKGFQKARSLSRLDQKRWSQLKQ</sequence>
<dbReference type="AlphaFoldDB" id="A0A5A7VMH4"/>
<comment type="caution">
    <text evidence="2">The sequence shown here is derived from an EMBL/GenBank/DDBJ whole genome shotgun (WGS) entry which is preliminary data.</text>
</comment>
<dbReference type="EMBL" id="SSTD01019243">
    <property type="protein sequence ID" value="TYJ96794.1"/>
    <property type="molecule type" value="Genomic_DNA"/>
</dbReference>
<evidence type="ECO:0000313" key="4">
    <source>
        <dbReference type="Proteomes" id="UP000321393"/>
    </source>
</evidence>
<dbReference type="Pfam" id="PF14223">
    <property type="entry name" value="Retrotran_gag_2"/>
    <property type="match status" value="1"/>
</dbReference>
<evidence type="ECO:0000313" key="3">
    <source>
        <dbReference type="EMBL" id="TYJ96794.1"/>
    </source>
</evidence>
<evidence type="ECO:0000313" key="5">
    <source>
        <dbReference type="Proteomes" id="UP000321947"/>
    </source>
</evidence>
<evidence type="ECO:0000256" key="1">
    <source>
        <dbReference type="SAM" id="MobiDB-lite"/>
    </source>
</evidence>
<accession>A0A5A7VMH4</accession>
<dbReference type="Proteomes" id="UP000321393">
    <property type="component" value="Unassembled WGS sequence"/>
</dbReference>
<protein>
    <submittedName>
        <fullName evidence="2">Gag/pol protein</fullName>
    </submittedName>
</protein>
<organism evidence="2 4">
    <name type="scientific">Cucumis melo var. makuwa</name>
    <name type="common">Oriental melon</name>
    <dbReference type="NCBI Taxonomy" id="1194695"/>
    <lineage>
        <taxon>Eukaryota</taxon>
        <taxon>Viridiplantae</taxon>
        <taxon>Streptophyta</taxon>
        <taxon>Embryophyta</taxon>
        <taxon>Tracheophyta</taxon>
        <taxon>Spermatophyta</taxon>
        <taxon>Magnoliopsida</taxon>
        <taxon>eudicotyledons</taxon>
        <taxon>Gunneridae</taxon>
        <taxon>Pentapetalae</taxon>
        <taxon>rosids</taxon>
        <taxon>fabids</taxon>
        <taxon>Cucurbitales</taxon>
        <taxon>Cucurbitaceae</taxon>
        <taxon>Benincaseae</taxon>
        <taxon>Cucumis</taxon>
    </lineage>
</organism>
<feature type="region of interest" description="Disordered" evidence="1">
    <location>
        <begin position="25"/>
        <end position="85"/>
    </location>
</feature>
<reference evidence="4 5" key="1">
    <citation type="submission" date="2019-08" db="EMBL/GenBank/DDBJ databases">
        <title>Draft genome sequences of two oriental melons (Cucumis melo L. var makuwa).</title>
        <authorList>
            <person name="Kwon S.-Y."/>
        </authorList>
    </citation>
    <scope>NUCLEOTIDE SEQUENCE [LARGE SCALE GENOMIC DNA]</scope>
    <source>
        <strain evidence="5">cv. Chang Bougi</strain>
        <strain evidence="4">cv. SW 3</strain>
        <tissue evidence="2">Leaf</tissue>
    </source>
</reference>
<evidence type="ECO:0000313" key="2">
    <source>
        <dbReference type="EMBL" id="KAA0066985.1"/>
    </source>
</evidence>
<dbReference type="EMBL" id="SSTE01000699">
    <property type="protein sequence ID" value="KAA0066985.1"/>
    <property type="molecule type" value="Genomic_DNA"/>
</dbReference>
<name>A0A5A7VMH4_CUCMM</name>
<gene>
    <name evidence="3" type="ORF">E5676_scaffold233G00090</name>
    <name evidence="2" type="ORF">E6C27_scaffold38G00090</name>
</gene>
<dbReference type="Proteomes" id="UP000321947">
    <property type="component" value="Unassembled WGS sequence"/>
</dbReference>
<proteinExistence type="predicted"/>